<dbReference type="EMBL" id="KL142416">
    <property type="protein sequence ID" value="KDR67251.1"/>
    <property type="molecule type" value="Genomic_DNA"/>
</dbReference>
<feature type="compositionally biased region" description="Polar residues" evidence="1">
    <location>
        <begin position="349"/>
        <end position="364"/>
    </location>
</feature>
<keyword evidence="2" id="KW-1133">Transmembrane helix</keyword>
<dbReference type="OrthoDB" id="5392263at2759"/>
<name>A0A067S8U4_GALM3</name>
<keyword evidence="2" id="KW-0812">Transmembrane</keyword>
<feature type="chain" id="PRO_5001645549" evidence="3">
    <location>
        <begin position="22"/>
        <end position="593"/>
    </location>
</feature>
<dbReference type="Proteomes" id="UP000027222">
    <property type="component" value="Unassembled WGS sequence"/>
</dbReference>
<sequence>MRQAWVTTAILAVVFAQAAKAVNFEQCLNNINQLTIEGKTDNHGHPVSPSSSNATAITFDLCVSQCGAGQEPFVWTVFSQQFSAWLLPWLALVSQLPFGSNDKLDNLNTMLLTLGSPTLAAYSLALTTLNGRWIASLFSDYRYPNVREAVQVLSSLQQSPLQVNTDEARLASLIVLRQNRKFWRKLLEGLNYTHTWSISAAASILWVVIAYVFTIIDYFSQSAQATINTNGGSVGSLWLWLLPVVVGWLQISPKCDSTRLVKAVDDANALSYIATSKSTPQRAGRKSEKHAFSLQFTKDNDLRKDERTTAPIHNYARSLPWVNSVMVVSGMFNNAFQRNRDHEPVTDTDWVNPNSRKRSQATAEQVENYCGSEPLPNSITSKSLPPRPTGRWGLDDNAISRMILASALALMLQWGTTGGAVVIVWFTPTVGLGCRSASYIVYGSISTLVWMMLLASSILTYYFTDTADSPTIPHSTNAVRPIRPTNYRIAGLLSIFLRRCGKFLAALNAGWIVAMGIIQFSSVFDRCYCNSSVFGLRKNAYNVITLTPDDAGSMRGAWICGFLLSGIPTLFYAGFIHLRVDPPLPTNHSNGET</sequence>
<feature type="transmembrane region" description="Helical" evidence="2">
    <location>
        <begin position="556"/>
        <end position="575"/>
    </location>
</feature>
<dbReference type="AlphaFoldDB" id="A0A067S8U4"/>
<feature type="signal peptide" evidence="3">
    <location>
        <begin position="1"/>
        <end position="21"/>
    </location>
</feature>
<dbReference type="HOGENOM" id="CLU_015738_0_0_1"/>
<feature type="transmembrane region" description="Helical" evidence="2">
    <location>
        <begin position="403"/>
        <end position="427"/>
    </location>
</feature>
<feature type="transmembrane region" description="Helical" evidence="2">
    <location>
        <begin position="196"/>
        <end position="219"/>
    </location>
</feature>
<gene>
    <name evidence="4" type="ORF">GALMADRAFT_1358594</name>
</gene>
<proteinExistence type="predicted"/>
<organism evidence="4 5">
    <name type="scientific">Galerina marginata (strain CBS 339.88)</name>
    <dbReference type="NCBI Taxonomy" id="685588"/>
    <lineage>
        <taxon>Eukaryota</taxon>
        <taxon>Fungi</taxon>
        <taxon>Dikarya</taxon>
        <taxon>Basidiomycota</taxon>
        <taxon>Agaricomycotina</taxon>
        <taxon>Agaricomycetes</taxon>
        <taxon>Agaricomycetidae</taxon>
        <taxon>Agaricales</taxon>
        <taxon>Agaricineae</taxon>
        <taxon>Strophariaceae</taxon>
        <taxon>Galerina</taxon>
    </lineage>
</organism>
<dbReference type="STRING" id="685588.A0A067S8U4"/>
<evidence type="ECO:0000256" key="1">
    <source>
        <dbReference type="SAM" id="MobiDB-lite"/>
    </source>
</evidence>
<keyword evidence="2" id="KW-0472">Membrane</keyword>
<keyword evidence="3" id="KW-0732">Signal</keyword>
<evidence type="ECO:0000256" key="2">
    <source>
        <dbReference type="SAM" id="Phobius"/>
    </source>
</evidence>
<evidence type="ECO:0000313" key="5">
    <source>
        <dbReference type="Proteomes" id="UP000027222"/>
    </source>
</evidence>
<reference evidence="5" key="1">
    <citation type="journal article" date="2014" name="Proc. Natl. Acad. Sci. U.S.A.">
        <title>Extensive sampling of basidiomycete genomes demonstrates inadequacy of the white-rot/brown-rot paradigm for wood decay fungi.</title>
        <authorList>
            <person name="Riley R."/>
            <person name="Salamov A.A."/>
            <person name="Brown D.W."/>
            <person name="Nagy L.G."/>
            <person name="Floudas D."/>
            <person name="Held B.W."/>
            <person name="Levasseur A."/>
            <person name="Lombard V."/>
            <person name="Morin E."/>
            <person name="Otillar R."/>
            <person name="Lindquist E.A."/>
            <person name="Sun H."/>
            <person name="LaButti K.M."/>
            <person name="Schmutz J."/>
            <person name="Jabbour D."/>
            <person name="Luo H."/>
            <person name="Baker S.E."/>
            <person name="Pisabarro A.G."/>
            <person name="Walton J.D."/>
            <person name="Blanchette R.A."/>
            <person name="Henrissat B."/>
            <person name="Martin F."/>
            <person name="Cullen D."/>
            <person name="Hibbett D.S."/>
            <person name="Grigoriev I.V."/>
        </authorList>
    </citation>
    <scope>NUCLEOTIDE SEQUENCE [LARGE SCALE GENOMIC DNA]</scope>
    <source>
        <strain evidence="5">CBS 339.88</strain>
    </source>
</reference>
<evidence type="ECO:0000313" key="4">
    <source>
        <dbReference type="EMBL" id="KDR67251.1"/>
    </source>
</evidence>
<accession>A0A067S8U4</accession>
<feature type="transmembrane region" description="Helical" evidence="2">
    <location>
        <begin position="503"/>
        <end position="524"/>
    </location>
</feature>
<keyword evidence="5" id="KW-1185">Reference proteome</keyword>
<protein>
    <submittedName>
        <fullName evidence="4">Uncharacterized protein</fullName>
    </submittedName>
</protein>
<feature type="transmembrane region" description="Helical" evidence="2">
    <location>
        <begin position="439"/>
        <end position="463"/>
    </location>
</feature>
<evidence type="ECO:0000256" key="3">
    <source>
        <dbReference type="SAM" id="SignalP"/>
    </source>
</evidence>
<feature type="region of interest" description="Disordered" evidence="1">
    <location>
        <begin position="343"/>
        <end position="364"/>
    </location>
</feature>